<comment type="similarity">
    <text evidence="2">Belongs to the hyi family.</text>
</comment>
<dbReference type="RefSeq" id="WP_021180091.1">
    <property type="nucleotide sequence ID" value="NZ_CAMFLQ010000001.1"/>
</dbReference>
<dbReference type="GO" id="GO:0046487">
    <property type="term" value="P:glyoxylate metabolic process"/>
    <property type="evidence" value="ECO:0007669"/>
    <property type="project" value="TreeGrafter"/>
</dbReference>
<evidence type="ECO:0000313" key="3">
    <source>
        <dbReference type="EMBL" id="VEI65826.1"/>
    </source>
</evidence>
<proteinExistence type="inferred from homology"/>
<evidence type="ECO:0000313" key="4">
    <source>
        <dbReference type="Proteomes" id="UP000270487"/>
    </source>
</evidence>
<dbReference type="InterPro" id="IPR026040">
    <property type="entry name" value="HyI-like"/>
</dbReference>
<dbReference type="EMBL" id="LR134492">
    <property type="protein sequence ID" value="VEI65826.1"/>
    <property type="molecule type" value="Genomic_DNA"/>
</dbReference>
<dbReference type="FunFam" id="3.20.20.150:FF:000007">
    <property type="entry name" value="Hydroxypyruvate isomerase"/>
    <property type="match status" value="1"/>
</dbReference>
<dbReference type="InterPro" id="IPR017643">
    <property type="entry name" value="Hydroxypyruvate_isomerase"/>
</dbReference>
<dbReference type="SUPFAM" id="SSF51658">
    <property type="entry name" value="Xylose isomerase-like"/>
    <property type="match status" value="1"/>
</dbReference>
<keyword evidence="1 2" id="KW-0413">Isomerase</keyword>
<dbReference type="KEGG" id="sfw:WN53_14640"/>
<name>A0A0F7HCL0_SERFO</name>
<evidence type="ECO:0000256" key="1">
    <source>
        <dbReference type="ARBA" id="ARBA00023235"/>
    </source>
</evidence>
<dbReference type="InterPro" id="IPR053398">
    <property type="entry name" value="HPT_OtnI_isomerases"/>
</dbReference>
<sequence length="259" mass="29351">MPKFSANLSMLFNEVDFMQRFRCAKEQGFTAIEYMFPYDYSVQALRGALEENQLTQVLQNLPAGDWAAGERGIACLPGRESEFRDGVGLAVEYARALGCAQINCLIGNPDKSVAQHKTDEIVVANLSYAARELAKANIRLLVEPINKYDMPAFYLQTTRQALELMDWVASPNLFIQYDIYHMQRMEGELAQTMETLLQKIAHIQVADNPGRHEPGTGEINYDYLFRALDKMGYRGWIGCEYKPATTTAAGLSWIKQYQH</sequence>
<protein>
    <submittedName>
        <fullName evidence="3">Hydroxypyruvate isomerase</fullName>
        <ecNumber evidence="3">5.3.1.22</ecNumber>
    </submittedName>
</protein>
<dbReference type="NCBIfam" id="NF043033">
    <property type="entry name" value="OxoTetrIsom"/>
    <property type="match status" value="1"/>
</dbReference>
<dbReference type="Proteomes" id="UP000270487">
    <property type="component" value="Chromosome"/>
</dbReference>
<dbReference type="InterPro" id="IPR036237">
    <property type="entry name" value="Xyl_isomerase-like_sf"/>
</dbReference>
<reference evidence="3 4" key="1">
    <citation type="submission" date="2018-12" db="EMBL/GenBank/DDBJ databases">
        <authorList>
            <consortium name="Pathogen Informatics"/>
        </authorList>
    </citation>
    <scope>NUCLEOTIDE SEQUENCE [LARGE SCALE GENOMIC DNA]</scope>
    <source>
        <strain evidence="3 4">NCTC13193</strain>
    </source>
</reference>
<organism evidence="3 4">
    <name type="scientific">Serratia fonticola</name>
    <dbReference type="NCBI Taxonomy" id="47917"/>
    <lineage>
        <taxon>Bacteria</taxon>
        <taxon>Pseudomonadati</taxon>
        <taxon>Pseudomonadota</taxon>
        <taxon>Gammaproteobacteria</taxon>
        <taxon>Enterobacterales</taxon>
        <taxon>Yersiniaceae</taxon>
        <taxon>Serratia</taxon>
    </lineage>
</organism>
<dbReference type="PIRSF" id="PIRSF006241">
    <property type="entry name" value="HyI"/>
    <property type="match status" value="1"/>
</dbReference>
<evidence type="ECO:0000256" key="2">
    <source>
        <dbReference type="PIRNR" id="PIRNR006241"/>
    </source>
</evidence>
<dbReference type="NCBIfam" id="TIGR03234">
    <property type="entry name" value="OH-pyruv-isom"/>
    <property type="match status" value="1"/>
</dbReference>
<dbReference type="InterPro" id="IPR050417">
    <property type="entry name" value="Sugar_Epim/Isomerase"/>
</dbReference>
<dbReference type="GO" id="GO:0008903">
    <property type="term" value="F:hydroxypyruvate isomerase activity"/>
    <property type="evidence" value="ECO:0007669"/>
    <property type="project" value="UniProtKB-EC"/>
</dbReference>
<dbReference type="STRING" id="47917.AV650_10165"/>
<dbReference type="PANTHER" id="PTHR43489">
    <property type="entry name" value="ISOMERASE"/>
    <property type="match status" value="1"/>
</dbReference>
<dbReference type="EC" id="5.3.1.22" evidence="3"/>
<dbReference type="Pfam" id="PF01261">
    <property type="entry name" value="AP_endonuc_2"/>
    <property type="match status" value="1"/>
</dbReference>
<dbReference type="GeneID" id="30321410"/>
<accession>A0A0F7HCL0</accession>
<dbReference type="Gene3D" id="3.20.20.150">
    <property type="entry name" value="Divalent-metal-dependent TIM barrel enzymes"/>
    <property type="match status" value="1"/>
</dbReference>
<dbReference type="PANTHER" id="PTHR43489:SF13">
    <property type="entry name" value="HYDROXYPYRUVATE ISOMERASE"/>
    <property type="match status" value="1"/>
</dbReference>
<keyword evidence="3" id="KW-0670">Pyruvate</keyword>
<gene>
    <name evidence="3" type="primary">hyi</name>
    <name evidence="3" type="ORF">NCTC13193_01427</name>
</gene>
<dbReference type="InterPro" id="IPR013022">
    <property type="entry name" value="Xyl_isomerase-like_TIM-brl"/>
</dbReference>
<dbReference type="AlphaFoldDB" id="A0A0F7HCL0"/>